<sequence length="487" mass="50436">MPSRRNPTWEGLFCYESPPPAATTNGNNKIKSRRAPSESKPPPATPPAMASAVSKTPMLRAAAARGFAAQAKAASAGCGSGEPQCSNLPNKLAVASAEPNAAVARVSIVYRAGSRNESGDNLGASHVLRAASGLSTKTATSFGIVRNLQQVGGSLTTTADRETVTYTVAVTKDHLETGLKYLEAAATGQVFKPWELADLTALIKTDLSRVPLEVRAVESLHKAAYHSGLGNSVFCPKYQVGKHSSETMQHYFEANCSASRAAVAAVGVDHQLLVGFAQSLNLGSGKGSDNKSSFNSSEVRHERGGNRAAVAVATQAAGWDNLKDCMAYIVLQHAAGTGPVTKRGGNNGALTKQLSGVNSSTLCSTYSDNGLFGFVVAGDAKAVGKAVEAGVKGLKSLNVSDEDVARGKAATLGWVVDYVENHSTLAFDLGEQAALLGQIYKKADMVAAINGVSTSDVQSVARKLASAKLAVGAVGNLNSVPYLCNLN</sequence>
<protein>
    <recommendedName>
        <fullName evidence="9">Ubiquinol-cytochrome c reductase complex core protein</fullName>
    </recommendedName>
</protein>
<organism evidence="7 8">
    <name type="scientific">Culex pipiens pipiens</name>
    <name type="common">Northern house mosquito</name>
    <dbReference type="NCBI Taxonomy" id="38569"/>
    <lineage>
        <taxon>Eukaryota</taxon>
        <taxon>Metazoa</taxon>
        <taxon>Ecdysozoa</taxon>
        <taxon>Arthropoda</taxon>
        <taxon>Hexapoda</taxon>
        <taxon>Insecta</taxon>
        <taxon>Pterygota</taxon>
        <taxon>Neoptera</taxon>
        <taxon>Endopterygota</taxon>
        <taxon>Diptera</taxon>
        <taxon>Nematocera</taxon>
        <taxon>Culicoidea</taxon>
        <taxon>Culicidae</taxon>
        <taxon>Culicinae</taxon>
        <taxon>Culicini</taxon>
        <taxon>Culex</taxon>
        <taxon>Culex</taxon>
    </lineage>
</organism>
<proteinExistence type="predicted"/>
<dbReference type="Proteomes" id="UP001562425">
    <property type="component" value="Unassembled WGS sequence"/>
</dbReference>
<evidence type="ECO:0000256" key="3">
    <source>
        <dbReference type="ARBA" id="ARBA00023128"/>
    </source>
</evidence>
<evidence type="ECO:0000256" key="1">
    <source>
        <dbReference type="ARBA" id="ARBA00004173"/>
    </source>
</evidence>
<dbReference type="EMBL" id="JBEHCU010013099">
    <property type="protein sequence ID" value="KAL1374709.1"/>
    <property type="molecule type" value="Genomic_DNA"/>
</dbReference>
<dbReference type="FunFam" id="3.30.830.10:FF:000039">
    <property type="entry name" value="Ubiquinol-cytochrome c reductase core subunit 2"/>
    <property type="match status" value="1"/>
</dbReference>
<dbReference type="AlphaFoldDB" id="A0ABD1CFE1"/>
<keyword evidence="3" id="KW-0496">Mitochondrion</keyword>
<evidence type="ECO:0000259" key="6">
    <source>
        <dbReference type="Pfam" id="PF05193"/>
    </source>
</evidence>
<dbReference type="InterPro" id="IPR011765">
    <property type="entry name" value="Pept_M16_N"/>
</dbReference>
<evidence type="ECO:0000259" key="5">
    <source>
        <dbReference type="Pfam" id="PF00675"/>
    </source>
</evidence>
<feature type="domain" description="Peptidase M16 N-terminal" evidence="5">
    <location>
        <begin position="95"/>
        <end position="237"/>
    </location>
</feature>
<feature type="region of interest" description="Disordered" evidence="4">
    <location>
        <begin position="1"/>
        <end position="52"/>
    </location>
</feature>
<keyword evidence="2" id="KW-0809">Transit peptide</keyword>
<dbReference type="Pfam" id="PF00675">
    <property type="entry name" value="Peptidase_M16"/>
    <property type="match status" value="1"/>
</dbReference>
<dbReference type="Pfam" id="PF05193">
    <property type="entry name" value="Peptidase_M16_C"/>
    <property type="match status" value="1"/>
</dbReference>
<evidence type="ECO:0000313" key="8">
    <source>
        <dbReference type="Proteomes" id="UP001562425"/>
    </source>
</evidence>
<keyword evidence="8" id="KW-1185">Reference proteome</keyword>
<dbReference type="Gene3D" id="3.30.830.10">
    <property type="entry name" value="Metalloenzyme, LuxS/M16 peptidase-like"/>
    <property type="match status" value="2"/>
</dbReference>
<accession>A0ABD1CFE1</accession>
<name>A0ABD1CFE1_CULPP</name>
<gene>
    <name evidence="7" type="ORF">pipiens_017927</name>
</gene>
<dbReference type="GO" id="GO:0016020">
    <property type="term" value="C:membrane"/>
    <property type="evidence" value="ECO:0007669"/>
    <property type="project" value="UniProtKB-ARBA"/>
</dbReference>
<dbReference type="FunFam" id="3.30.830.10:FF:000021">
    <property type="entry name" value="Cytochrome b-c1 complex subunit 2"/>
    <property type="match status" value="1"/>
</dbReference>
<comment type="subcellular location">
    <subcellularLocation>
        <location evidence="1">Mitochondrion</location>
    </subcellularLocation>
</comment>
<dbReference type="InterPro" id="IPR007863">
    <property type="entry name" value="Peptidase_M16_C"/>
</dbReference>
<dbReference type="GO" id="GO:0005739">
    <property type="term" value="C:mitochondrion"/>
    <property type="evidence" value="ECO:0007669"/>
    <property type="project" value="UniProtKB-SubCell"/>
</dbReference>
<evidence type="ECO:0000256" key="4">
    <source>
        <dbReference type="SAM" id="MobiDB-lite"/>
    </source>
</evidence>
<dbReference type="InterPro" id="IPR011249">
    <property type="entry name" value="Metalloenz_LuxS/M16"/>
</dbReference>
<reference evidence="7 8" key="1">
    <citation type="submission" date="2024-05" db="EMBL/GenBank/DDBJ databases">
        <title>Culex pipiens pipiens assembly and annotation.</title>
        <authorList>
            <person name="Alout H."/>
            <person name="Durand T."/>
        </authorList>
    </citation>
    <scope>NUCLEOTIDE SEQUENCE [LARGE SCALE GENOMIC DNA]</scope>
    <source>
        <strain evidence="7">HA-2024</strain>
        <tissue evidence="7">Whole body</tissue>
    </source>
</reference>
<dbReference type="PANTHER" id="PTHR11851:SF226">
    <property type="entry name" value="CYTOCHROME B-C1 COMPLEX SUBUNIT 2, MITOCHONDRIAL"/>
    <property type="match status" value="1"/>
</dbReference>
<dbReference type="PANTHER" id="PTHR11851">
    <property type="entry name" value="METALLOPROTEASE"/>
    <property type="match status" value="1"/>
</dbReference>
<dbReference type="InterPro" id="IPR050361">
    <property type="entry name" value="MPP/UQCRC_Complex"/>
</dbReference>
<evidence type="ECO:0008006" key="9">
    <source>
        <dbReference type="Google" id="ProtNLM"/>
    </source>
</evidence>
<evidence type="ECO:0000313" key="7">
    <source>
        <dbReference type="EMBL" id="KAL1374709.1"/>
    </source>
</evidence>
<comment type="caution">
    <text evidence="7">The sequence shown here is derived from an EMBL/GenBank/DDBJ whole genome shotgun (WGS) entry which is preliminary data.</text>
</comment>
<evidence type="ECO:0000256" key="2">
    <source>
        <dbReference type="ARBA" id="ARBA00022946"/>
    </source>
</evidence>
<dbReference type="SUPFAM" id="SSF63411">
    <property type="entry name" value="LuxS/MPP-like metallohydrolase"/>
    <property type="match status" value="2"/>
</dbReference>
<feature type="domain" description="Peptidase M16 C-terminal" evidence="6">
    <location>
        <begin position="245"/>
        <end position="410"/>
    </location>
</feature>